<dbReference type="FunFam" id="3.20.20.70:FF:000009">
    <property type="entry name" value="1-(5-phosphoribosyl)-5-[(5-phosphoribosylamino)methylideneamino] imidazole-4-carboxamide isomerase"/>
    <property type="match status" value="1"/>
</dbReference>
<dbReference type="CDD" id="cd04732">
    <property type="entry name" value="HisA"/>
    <property type="match status" value="1"/>
</dbReference>
<dbReference type="InterPro" id="IPR006063">
    <property type="entry name" value="HisA_bact_arch"/>
</dbReference>
<keyword evidence="8 9" id="KW-0413">Isomerase</keyword>
<evidence type="ECO:0000256" key="2">
    <source>
        <dbReference type="ARBA" id="ARBA00004496"/>
    </source>
</evidence>
<dbReference type="PANTHER" id="PTHR43090:SF2">
    <property type="entry name" value="1-(5-PHOSPHORIBOSYL)-5-[(5-PHOSPHORIBOSYLAMINO)METHYLIDENEAMINO] IMIDAZOLE-4-CARBOXAMIDE ISOMERASE"/>
    <property type="match status" value="1"/>
</dbReference>
<protein>
    <recommendedName>
        <fullName evidence="9 11">1-(5-phosphoribosyl)-5-[(5-phosphoribosylamino)methylideneamino] imidazole-4-carboxamide isomerase</fullName>
        <ecNumber evidence="9 11">5.3.1.16</ecNumber>
    </recommendedName>
    <alternativeName>
        <fullName evidence="9">Phosphoribosylformimino-5-aminoimidazole carboxamide ribotide isomerase</fullName>
    </alternativeName>
</protein>
<dbReference type="Gene3D" id="3.20.20.70">
    <property type="entry name" value="Aldolase class I"/>
    <property type="match status" value="1"/>
</dbReference>
<dbReference type="Proteomes" id="UP000886829">
    <property type="component" value="Unassembled WGS sequence"/>
</dbReference>
<comment type="catalytic activity">
    <reaction evidence="1 9 11">
        <text>1-(5-phospho-beta-D-ribosyl)-5-[(5-phospho-beta-D-ribosylamino)methylideneamino]imidazole-4-carboxamide = 5-[(5-phospho-1-deoxy-D-ribulos-1-ylimino)methylamino]-1-(5-phospho-beta-D-ribosyl)imidazole-4-carboxamide</text>
        <dbReference type="Rhea" id="RHEA:15469"/>
        <dbReference type="ChEBI" id="CHEBI:58435"/>
        <dbReference type="ChEBI" id="CHEBI:58525"/>
        <dbReference type="EC" id="5.3.1.16"/>
    </reaction>
</comment>
<comment type="caution">
    <text evidence="12">The sequence shown here is derived from an EMBL/GenBank/DDBJ whole genome shotgun (WGS) entry which is preliminary data.</text>
</comment>
<dbReference type="InterPro" id="IPR006062">
    <property type="entry name" value="His_biosynth"/>
</dbReference>
<evidence type="ECO:0000256" key="11">
    <source>
        <dbReference type="RuleBase" id="RU003658"/>
    </source>
</evidence>
<dbReference type="HAMAP" id="MF_01014">
    <property type="entry name" value="HisA"/>
    <property type="match status" value="1"/>
</dbReference>
<dbReference type="Pfam" id="PF00977">
    <property type="entry name" value="His_biosynth"/>
    <property type="match status" value="1"/>
</dbReference>
<dbReference type="GO" id="GO:0005737">
    <property type="term" value="C:cytoplasm"/>
    <property type="evidence" value="ECO:0007669"/>
    <property type="project" value="UniProtKB-SubCell"/>
</dbReference>
<keyword evidence="5 9" id="KW-0963">Cytoplasm</keyword>
<dbReference type="PANTHER" id="PTHR43090">
    <property type="entry name" value="1-(5-PHOSPHORIBOSYL)-5-[(5-PHOSPHORIBOSYLAMINO)METHYLIDENEAMINO] IMIDAZOLE-4-CARBOXAMIDE ISOMERASE"/>
    <property type="match status" value="1"/>
</dbReference>
<dbReference type="GO" id="GO:0000105">
    <property type="term" value="P:L-histidine biosynthetic process"/>
    <property type="evidence" value="ECO:0007669"/>
    <property type="project" value="UniProtKB-UniRule"/>
</dbReference>
<evidence type="ECO:0000256" key="1">
    <source>
        <dbReference type="ARBA" id="ARBA00000901"/>
    </source>
</evidence>
<proteinExistence type="inferred from homology"/>
<reference evidence="12" key="1">
    <citation type="journal article" date="2021" name="PeerJ">
        <title>Extensive microbial diversity within the chicken gut microbiome revealed by metagenomics and culture.</title>
        <authorList>
            <person name="Gilroy R."/>
            <person name="Ravi A."/>
            <person name="Getino M."/>
            <person name="Pursley I."/>
            <person name="Horton D.L."/>
            <person name="Alikhan N.F."/>
            <person name="Baker D."/>
            <person name="Gharbi K."/>
            <person name="Hall N."/>
            <person name="Watson M."/>
            <person name="Adriaenssens E.M."/>
            <person name="Foster-Nyarko E."/>
            <person name="Jarju S."/>
            <person name="Secka A."/>
            <person name="Antonio M."/>
            <person name="Oren A."/>
            <person name="Chaudhuri R.R."/>
            <person name="La Ragione R."/>
            <person name="Hildebrand F."/>
            <person name="Pallen M.J."/>
        </authorList>
    </citation>
    <scope>NUCLEOTIDE SEQUENCE</scope>
    <source>
        <strain evidence="12">USASDec5-558</strain>
    </source>
</reference>
<feature type="active site" description="Proton donor" evidence="9">
    <location>
        <position position="129"/>
    </location>
</feature>
<dbReference type="InterPro" id="IPR023016">
    <property type="entry name" value="HisA/PriA"/>
</dbReference>
<dbReference type="NCBIfam" id="TIGR00007">
    <property type="entry name" value="1-(5-phosphoribosyl)-5-[(5-phosphoribosylamino)methylideneamino]imidazole-4-carboxamide isomerase"/>
    <property type="match status" value="1"/>
</dbReference>
<dbReference type="AlphaFoldDB" id="A0A9D1WB82"/>
<comment type="similarity">
    <text evidence="4 9 10">Belongs to the HisA/HisF family.</text>
</comment>
<dbReference type="EC" id="5.3.1.16" evidence="9 11"/>
<dbReference type="InterPro" id="IPR013785">
    <property type="entry name" value="Aldolase_TIM"/>
</dbReference>
<evidence type="ECO:0000256" key="7">
    <source>
        <dbReference type="ARBA" id="ARBA00023102"/>
    </source>
</evidence>
<dbReference type="GO" id="GO:0003949">
    <property type="term" value="F:1-(5-phosphoribosyl)-5-[(5-phosphoribosylamino)methylideneamino]imidazole-4-carboxamide isomerase activity"/>
    <property type="evidence" value="ECO:0007669"/>
    <property type="project" value="UniProtKB-UniRule"/>
</dbReference>
<dbReference type="InterPro" id="IPR044524">
    <property type="entry name" value="Isoase_HisA-like"/>
</dbReference>
<dbReference type="GO" id="GO:0000162">
    <property type="term" value="P:L-tryptophan biosynthetic process"/>
    <property type="evidence" value="ECO:0007669"/>
    <property type="project" value="TreeGrafter"/>
</dbReference>
<name>A0A9D1WB82_9GAMM</name>
<gene>
    <name evidence="9 12" type="primary">hisA</name>
    <name evidence="12" type="ORF">H9850_00100</name>
</gene>
<evidence type="ECO:0000256" key="3">
    <source>
        <dbReference type="ARBA" id="ARBA00005133"/>
    </source>
</evidence>
<evidence type="ECO:0000256" key="6">
    <source>
        <dbReference type="ARBA" id="ARBA00022605"/>
    </source>
</evidence>
<reference evidence="12" key="2">
    <citation type="submission" date="2021-04" db="EMBL/GenBank/DDBJ databases">
        <authorList>
            <person name="Gilroy R."/>
        </authorList>
    </citation>
    <scope>NUCLEOTIDE SEQUENCE</scope>
    <source>
        <strain evidence="12">USASDec5-558</strain>
    </source>
</reference>
<keyword evidence="7 9" id="KW-0368">Histidine biosynthesis</keyword>
<evidence type="ECO:0000256" key="10">
    <source>
        <dbReference type="RuleBase" id="RU003657"/>
    </source>
</evidence>
<evidence type="ECO:0000256" key="9">
    <source>
        <dbReference type="HAMAP-Rule" id="MF_01014"/>
    </source>
</evidence>
<dbReference type="InterPro" id="IPR011060">
    <property type="entry name" value="RibuloseP-bd_barrel"/>
</dbReference>
<keyword evidence="6 9" id="KW-0028">Amino-acid biosynthesis</keyword>
<dbReference type="SUPFAM" id="SSF51366">
    <property type="entry name" value="Ribulose-phoshate binding barrel"/>
    <property type="match status" value="1"/>
</dbReference>
<organism evidence="12 13">
    <name type="scientific">Candidatus Anaerobiospirillum pullistercoris</name>
    <dbReference type="NCBI Taxonomy" id="2838452"/>
    <lineage>
        <taxon>Bacteria</taxon>
        <taxon>Pseudomonadati</taxon>
        <taxon>Pseudomonadota</taxon>
        <taxon>Gammaproteobacteria</taxon>
        <taxon>Aeromonadales</taxon>
        <taxon>Succinivibrionaceae</taxon>
        <taxon>Anaerobiospirillum</taxon>
    </lineage>
</organism>
<evidence type="ECO:0000313" key="13">
    <source>
        <dbReference type="Proteomes" id="UP000886829"/>
    </source>
</evidence>
<comment type="subcellular location">
    <subcellularLocation>
        <location evidence="2 9 11">Cytoplasm</location>
    </subcellularLocation>
</comment>
<accession>A0A9D1WB82</accession>
<sequence>MLIPALDLIDGHIVRLKQGDFAEKTVFDLDPIARVKAYAASGAALIHIVDLDGAKDPQKRQFDLISRMVAASSCPIQTGGGIRSYEDVKQLLDLGVKRVVVGSAAVKSPELGQKLLNDFGPEAICLALDVRIVDGVARVATHGWLELSELKLEQLIATFSPYGLKHVLVTDIAKDGMMQGPNTTLYGNLVQHYPELDLIASGGVSTLDDLKALRALNVPSCVLGRSLLTGAFTLEEALSLWPNQL</sequence>
<evidence type="ECO:0000256" key="5">
    <source>
        <dbReference type="ARBA" id="ARBA00022490"/>
    </source>
</evidence>
<evidence type="ECO:0000313" key="12">
    <source>
        <dbReference type="EMBL" id="HIX55863.1"/>
    </source>
</evidence>
<feature type="active site" description="Proton acceptor" evidence="9">
    <location>
        <position position="7"/>
    </location>
</feature>
<dbReference type="EMBL" id="DXEV01000003">
    <property type="protein sequence ID" value="HIX55863.1"/>
    <property type="molecule type" value="Genomic_DNA"/>
</dbReference>
<comment type="pathway">
    <text evidence="3 9 11">Amino-acid biosynthesis; L-histidine biosynthesis; L-histidine from 5-phospho-alpha-D-ribose 1-diphosphate: step 4/9.</text>
</comment>
<evidence type="ECO:0000256" key="4">
    <source>
        <dbReference type="ARBA" id="ARBA00009667"/>
    </source>
</evidence>
<evidence type="ECO:0000256" key="8">
    <source>
        <dbReference type="ARBA" id="ARBA00023235"/>
    </source>
</evidence>